<proteinExistence type="predicted"/>
<sequence length="39" mass="4771">MATRIIENIFFSTTLLYSFVENRIRTGKRFRYSNDCFYP</sequence>
<gene>
    <name evidence="1" type="ORF">BACCAP_04095</name>
</gene>
<organism evidence="1 2">
    <name type="scientific">Pseudoflavonifractor capillosus ATCC 29799</name>
    <dbReference type="NCBI Taxonomy" id="411467"/>
    <lineage>
        <taxon>Bacteria</taxon>
        <taxon>Bacillati</taxon>
        <taxon>Bacillota</taxon>
        <taxon>Clostridia</taxon>
        <taxon>Eubacteriales</taxon>
        <taxon>Oscillospiraceae</taxon>
        <taxon>Pseudoflavonifractor</taxon>
    </lineage>
</organism>
<reference evidence="1 2" key="1">
    <citation type="submission" date="2007-04" db="EMBL/GenBank/DDBJ databases">
        <authorList>
            <person name="Fulton L."/>
            <person name="Clifton S."/>
            <person name="Fulton B."/>
            <person name="Xu J."/>
            <person name="Minx P."/>
            <person name="Pepin K.H."/>
            <person name="Johnson M."/>
            <person name="Thiruvilangam P."/>
            <person name="Bhonagiri V."/>
            <person name="Nash W.E."/>
            <person name="Mardis E.R."/>
            <person name="Wilson R.K."/>
        </authorList>
    </citation>
    <scope>NUCLEOTIDE SEQUENCE [LARGE SCALE GENOMIC DNA]</scope>
    <source>
        <strain evidence="1 2">ATCC 29799</strain>
    </source>
</reference>
<protein>
    <submittedName>
        <fullName evidence="1">Uncharacterized protein</fullName>
    </submittedName>
</protein>
<dbReference type="AlphaFoldDB" id="A6P0S9"/>
<accession>A6P0S9</accession>
<dbReference type="Proteomes" id="UP000003639">
    <property type="component" value="Unassembled WGS sequence"/>
</dbReference>
<evidence type="ECO:0000313" key="1">
    <source>
        <dbReference type="EMBL" id="EDM98067.1"/>
    </source>
</evidence>
<dbReference type="STRING" id="411467.BACCAP_04095"/>
<comment type="caution">
    <text evidence="1">The sequence shown here is derived from an EMBL/GenBank/DDBJ whole genome shotgun (WGS) entry which is preliminary data.</text>
</comment>
<reference evidence="1 2" key="2">
    <citation type="submission" date="2007-06" db="EMBL/GenBank/DDBJ databases">
        <title>Draft genome sequence of Pseudoflavonifractor capillosus ATCC 29799.</title>
        <authorList>
            <person name="Sudarsanam P."/>
            <person name="Ley R."/>
            <person name="Guruge J."/>
            <person name="Turnbaugh P.J."/>
            <person name="Mahowald M."/>
            <person name="Liep D."/>
            <person name="Gordon J."/>
        </authorList>
    </citation>
    <scope>NUCLEOTIDE SEQUENCE [LARGE SCALE GENOMIC DNA]</scope>
    <source>
        <strain evidence="1 2">ATCC 29799</strain>
    </source>
</reference>
<evidence type="ECO:0000313" key="2">
    <source>
        <dbReference type="Proteomes" id="UP000003639"/>
    </source>
</evidence>
<keyword evidence="2" id="KW-1185">Reference proteome</keyword>
<dbReference type="EMBL" id="AAXG02000044">
    <property type="protein sequence ID" value="EDM98067.1"/>
    <property type="molecule type" value="Genomic_DNA"/>
</dbReference>
<name>A6P0S9_9FIRM</name>